<name>A0ABX7RGS0_9GAMM</name>
<evidence type="ECO:0000256" key="2">
    <source>
        <dbReference type="SAM" id="SignalP"/>
    </source>
</evidence>
<feature type="region of interest" description="Disordered" evidence="1">
    <location>
        <begin position="27"/>
        <end position="58"/>
    </location>
</feature>
<feature type="compositionally biased region" description="Low complexity" evidence="1">
    <location>
        <begin position="27"/>
        <end position="39"/>
    </location>
</feature>
<dbReference type="PROSITE" id="PS51257">
    <property type="entry name" value="PROKAR_LIPOPROTEIN"/>
    <property type="match status" value="1"/>
</dbReference>
<feature type="chain" id="PRO_5046719841" description="Secreted protein" evidence="2">
    <location>
        <begin position="20"/>
        <end position="146"/>
    </location>
</feature>
<evidence type="ECO:0000256" key="1">
    <source>
        <dbReference type="SAM" id="MobiDB-lite"/>
    </source>
</evidence>
<reference evidence="3 4" key="1">
    <citation type="submission" date="2021-02" db="EMBL/GenBank/DDBJ databases">
        <title>Lysobacter arenosi sp. nov., isolated from soil of gangwondo yeongwol, south Korea.</title>
        <authorList>
            <person name="Kim K.R."/>
            <person name="Kim K.H."/>
            <person name="Jeon C.O."/>
        </authorList>
    </citation>
    <scope>NUCLEOTIDE SEQUENCE [LARGE SCALE GENOMIC DNA]</scope>
    <source>
        <strain evidence="3 4">R7</strain>
    </source>
</reference>
<evidence type="ECO:0008006" key="5">
    <source>
        <dbReference type="Google" id="ProtNLM"/>
    </source>
</evidence>
<keyword evidence="4" id="KW-1185">Reference proteome</keyword>
<evidence type="ECO:0000313" key="3">
    <source>
        <dbReference type="EMBL" id="QSX76607.1"/>
    </source>
</evidence>
<keyword evidence="2" id="KW-0732">Signal</keyword>
<proteinExistence type="predicted"/>
<organism evidence="3 4">
    <name type="scientific">Lysobacter arenosi</name>
    <dbReference type="NCBI Taxonomy" id="2795387"/>
    <lineage>
        <taxon>Bacteria</taxon>
        <taxon>Pseudomonadati</taxon>
        <taxon>Pseudomonadota</taxon>
        <taxon>Gammaproteobacteria</taxon>
        <taxon>Lysobacterales</taxon>
        <taxon>Lysobacteraceae</taxon>
        <taxon>Lysobacter</taxon>
    </lineage>
</organism>
<dbReference type="EMBL" id="CP071517">
    <property type="protein sequence ID" value="QSX76607.1"/>
    <property type="molecule type" value="Genomic_DNA"/>
</dbReference>
<evidence type="ECO:0000313" key="4">
    <source>
        <dbReference type="Proteomes" id="UP000663400"/>
    </source>
</evidence>
<feature type="compositionally biased region" description="Pro residues" evidence="1">
    <location>
        <begin position="40"/>
        <end position="51"/>
    </location>
</feature>
<dbReference type="Proteomes" id="UP000663400">
    <property type="component" value="Chromosome"/>
</dbReference>
<accession>A0ABX7RGS0</accession>
<dbReference type="RefSeq" id="WP_200606596.1">
    <property type="nucleotide sequence ID" value="NZ_CP071517.1"/>
</dbReference>
<sequence>MLRLSTMVIAVLLMLCACAAPPADPAQAATPQPAATPVAPAAPPAPTPAAGPAPAQSVAAPAAIKIDRSCRSDNDCAIKDVGNCCGAMPACVNVNSPTDPQGVQDACAKSGRMGVCGFRQIESCQCVQGQCKEQASALEQGPEQVR</sequence>
<gene>
    <name evidence="3" type="ORF">HIV01_009145</name>
</gene>
<feature type="signal peptide" evidence="2">
    <location>
        <begin position="1"/>
        <end position="19"/>
    </location>
</feature>
<protein>
    <recommendedName>
        <fullName evidence="5">Secreted protein</fullName>
    </recommendedName>
</protein>